<dbReference type="Pfam" id="PF01535">
    <property type="entry name" value="PPR"/>
    <property type="match status" value="9"/>
</dbReference>
<evidence type="ECO:0000313" key="7">
    <source>
        <dbReference type="Proteomes" id="UP000092600"/>
    </source>
</evidence>
<evidence type="ECO:0000259" key="5">
    <source>
        <dbReference type="Pfam" id="PF14432"/>
    </source>
</evidence>
<sequence>MATRGEWRVLLQSCGSVRSLKPLHAAVLRRRPSDLPLSAAAASRYAALGRPDLALSLATSLLYPTPPPSSSSSSSDDDHDDPFPWNLLLRALSDAGEHRRALSLYRLMPHLLPDRFTFPPLLKSCARLRDVAEGAALHRHAAALGLHADAFVANSLVAMYGHCGDAGAAREVFDGMRERSVVSWTAMIGALAQSGFRSEALGMFRKMLEERGVRPNRATFLNAMPCVASGEEADELYELIVRQGLDSDLSIRNAMVGMLARCGRTQFARKVFDEISEKDLVSWTSMIEAYRQADMYADALNIFKKMKQLGIPLDAVLVLAIIRACSNSMLASIRHAKFIHGVVIRVSLHKDLMVETGLVDLYVKRGSLVDARKIFDRMKERNLVTWSTMISGYGMHGHGKDALQLFENMKALLVPDHIVFVSVLSACSHAGLVDEGKRCFNSMASEFGLAPRTEHYACMVDILGRAGKLNEAREFIEKMPIKPDSSVWGSLLGACRMYPNAEIAELAANQLFKLDPQNSGRYVLLSNVYTSLGKIEEAHRIRALMRSQGVKKTAGYTVIEVKNKVYKFLVGDERNPQSDLIYRELERLMDRIRRMGYVPNTNFALHDVEEETKEKSLYVHSEKLAVVFGLINSGPGCVIRIHKNLRVCGDCHSATKFISEVTGRDIVVRDSHRFHHFSGGVCSCGDYW</sequence>
<keyword evidence="3" id="KW-0809">Transit peptide</keyword>
<dbReference type="AlphaFoldDB" id="A0A199V183"/>
<dbReference type="Proteomes" id="UP000092600">
    <property type="component" value="Unassembled WGS sequence"/>
</dbReference>
<evidence type="ECO:0000256" key="1">
    <source>
        <dbReference type="ARBA" id="ARBA00006643"/>
    </source>
</evidence>
<feature type="domain" description="DYW" evidence="5">
    <location>
        <begin position="596"/>
        <end position="688"/>
    </location>
</feature>
<evidence type="ECO:0000313" key="8">
    <source>
        <dbReference type="Proteomes" id="UP000515123"/>
    </source>
</evidence>
<dbReference type="PROSITE" id="PS51375">
    <property type="entry name" value="PPR"/>
    <property type="match status" value="3"/>
</dbReference>
<feature type="repeat" description="PPR" evidence="4">
    <location>
        <begin position="180"/>
        <end position="215"/>
    </location>
</feature>
<accession>A0A199V183</accession>
<dbReference type="OrthoDB" id="185373at2759"/>
<dbReference type="GO" id="GO:0008270">
    <property type="term" value="F:zinc ion binding"/>
    <property type="evidence" value="ECO:0007669"/>
    <property type="project" value="InterPro"/>
</dbReference>
<dbReference type="FunFam" id="1.25.40.10:FF:002148">
    <property type="entry name" value="Pentatricopeptide repeat-containing protein At2g29760, chloroplastic"/>
    <property type="match status" value="1"/>
</dbReference>
<dbReference type="Pfam" id="PF20431">
    <property type="entry name" value="E_motif"/>
    <property type="match status" value="1"/>
</dbReference>
<dbReference type="SUPFAM" id="SSF48452">
    <property type="entry name" value="TPR-like"/>
    <property type="match status" value="1"/>
</dbReference>
<evidence type="ECO:0000256" key="4">
    <source>
        <dbReference type="PROSITE-ProRule" id="PRU00708"/>
    </source>
</evidence>
<organism evidence="6 7">
    <name type="scientific">Ananas comosus</name>
    <name type="common">Pineapple</name>
    <name type="synonym">Ananas ananas</name>
    <dbReference type="NCBI Taxonomy" id="4615"/>
    <lineage>
        <taxon>Eukaryota</taxon>
        <taxon>Viridiplantae</taxon>
        <taxon>Streptophyta</taxon>
        <taxon>Embryophyta</taxon>
        <taxon>Tracheophyta</taxon>
        <taxon>Spermatophyta</taxon>
        <taxon>Magnoliopsida</taxon>
        <taxon>Liliopsida</taxon>
        <taxon>Poales</taxon>
        <taxon>Bromeliaceae</taxon>
        <taxon>Bromelioideae</taxon>
        <taxon>Ananas</taxon>
    </lineage>
</organism>
<evidence type="ECO:0000313" key="9">
    <source>
        <dbReference type="RefSeq" id="XP_020113890.1"/>
    </source>
</evidence>
<feature type="repeat" description="PPR" evidence="4">
    <location>
        <begin position="382"/>
        <end position="412"/>
    </location>
</feature>
<dbReference type="InterPro" id="IPR002885">
    <property type="entry name" value="PPR_rpt"/>
</dbReference>
<name>A0A199V183_ANACO</name>
<dbReference type="PANTHER" id="PTHR47926">
    <property type="entry name" value="PENTATRICOPEPTIDE REPEAT-CONTAINING PROTEIN"/>
    <property type="match status" value="1"/>
</dbReference>
<dbReference type="InterPro" id="IPR046960">
    <property type="entry name" value="PPR_At4g14850-like_plant"/>
</dbReference>
<evidence type="ECO:0000256" key="2">
    <source>
        <dbReference type="ARBA" id="ARBA00022737"/>
    </source>
</evidence>
<dbReference type="PANTHER" id="PTHR47926:SF433">
    <property type="entry name" value="PENTATRICOPEPTIDE REPEAT-CONTAINING PROTEIN"/>
    <property type="match status" value="1"/>
</dbReference>
<dbReference type="Gramene" id="Aco001117.1.mrna1">
    <property type="protein sequence ID" value="Aco001117.1.mrna1.cds1"/>
    <property type="gene ID" value="Aco001117.1.path1"/>
</dbReference>
<dbReference type="GO" id="GO:0003723">
    <property type="term" value="F:RNA binding"/>
    <property type="evidence" value="ECO:0007669"/>
    <property type="project" value="InterPro"/>
</dbReference>
<dbReference type="InterPro" id="IPR046848">
    <property type="entry name" value="E_motif"/>
</dbReference>
<feature type="repeat" description="PPR" evidence="4">
    <location>
        <begin position="279"/>
        <end position="313"/>
    </location>
</feature>
<protein>
    <submittedName>
        <fullName evidence="9">Pentatricopeptide repeat-containing protein At3g26782, mitochondrial-like</fullName>
    </submittedName>
    <submittedName>
        <fullName evidence="6">Pentatricopeptide repeat-containing protein, mitochondrial</fullName>
    </submittedName>
</protein>
<dbReference type="GO" id="GO:0009451">
    <property type="term" value="P:RNA modification"/>
    <property type="evidence" value="ECO:0007669"/>
    <property type="project" value="InterPro"/>
</dbReference>
<reference evidence="6 7" key="1">
    <citation type="journal article" date="2016" name="DNA Res.">
        <title>The draft genome of MD-2 pineapple using hybrid error correction of long reads.</title>
        <authorList>
            <person name="Redwan R.M."/>
            <person name="Saidin A."/>
            <person name="Kumar S.V."/>
        </authorList>
    </citation>
    <scope>NUCLEOTIDE SEQUENCE [LARGE SCALE GENOMIC DNA]</scope>
    <source>
        <strain evidence="7">cv. MD2</strain>
        <tissue evidence="6">Leaf</tissue>
    </source>
</reference>
<dbReference type="InterPro" id="IPR011990">
    <property type="entry name" value="TPR-like_helical_dom_sf"/>
</dbReference>
<reference evidence="9" key="2">
    <citation type="submission" date="2025-04" db="UniProtKB">
        <authorList>
            <consortium name="RefSeq"/>
        </authorList>
    </citation>
    <scope>IDENTIFICATION</scope>
    <source>
        <tissue evidence="9">Leaf</tissue>
    </source>
</reference>
<dbReference type="GeneID" id="109728028"/>
<proteinExistence type="inferred from homology"/>
<evidence type="ECO:0000313" key="6">
    <source>
        <dbReference type="EMBL" id="OAY70743.1"/>
    </source>
</evidence>
<dbReference type="Proteomes" id="UP000515123">
    <property type="component" value="Linkage group 2"/>
</dbReference>
<dbReference type="InterPro" id="IPR032867">
    <property type="entry name" value="DYW_dom"/>
</dbReference>
<evidence type="ECO:0000256" key="3">
    <source>
        <dbReference type="ARBA" id="ARBA00022946"/>
    </source>
</evidence>
<comment type="similarity">
    <text evidence="1">Belongs to the PPR family. PCMP-H subfamily.</text>
</comment>
<dbReference type="Pfam" id="PF14432">
    <property type="entry name" value="DYW_deaminase"/>
    <property type="match status" value="1"/>
</dbReference>
<dbReference type="Gene3D" id="1.25.40.10">
    <property type="entry name" value="Tetratricopeptide repeat domain"/>
    <property type="match status" value="3"/>
</dbReference>
<dbReference type="FunFam" id="1.25.40.10:FF:000381">
    <property type="entry name" value="Pentatricopeptide repeat-containing protein"/>
    <property type="match status" value="1"/>
</dbReference>
<keyword evidence="8" id="KW-1185">Reference proteome</keyword>
<dbReference type="RefSeq" id="XP_020113890.1">
    <property type="nucleotide sequence ID" value="XM_020258301.1"/>
</dbReference>
<dbReference type="EMBL" id="LSRQ01003777">
    <property type="protein sequence ID" value="OAY70743.1"/>
    <property type="molecule type" value="Genomic_DNA"/>
</dbReference>
<dbReference type="NCBIfam" id="TIGR00756">
    <property type="entry name" value="PPR"/>
    <property type="match status" value="5"/>
</dbReference>
<dbReference type="FunFam" id="1.25.40.10:FF:000344">
    <property type="entry name" value="Pentatricopeptide repeat-containing protein"/>
    <property type="match status" value="1"/>
</dbReference>
<keyword evidence="2" id="KW-0677">Repeat</keyword>
<gene>
    <name evidence="9" type="primary">LOC109728028</name>
    <name evidence="6" type="ORF">ACMD2_03240</name>
</gene>